<dbReference type="AlphaFoldDB" id="A0A845EVQ8"/>
<dbReference type="RefSeq" id="WP_159785129.1">
    <property type="nucleotide sequence ID" value="NZ_WMEY01000001.1"/>
</dbReference>
<name>A0A845EVQ8_9BACL</name>
<sequence length="49" mass="5954">MQEDRIERVETMITSLIQIIGSMRKEQHNLEEKLQTLQQQHQNLLHERV</sequence>
<comment type="caution">
    <text evidence="2">The sequence shown here is derived from an EMBL/GenBank/DDBJ whole genome shotgun (WGS) entry which is preliminary data.</text>
</comment>
<accession>A0A845EVQ8</accession>
<dbReference type="EMBL" id="WMEY01000001">
    <property type="protein sequence ID" value="MYL61985.1"/>
    <property type="molecule type" value="Genomic_DNA"/>
</dbReference>
<organism evidence="2 3">
    <name type="scientific">Guptibacillus hwajinpoensis</name>
    <dbReference type="NCBI Taxonomy" id="208199"/>
    <lineage>
        <taxon>Bacteria</taxon>
        <taxon>Bacillati</taxon>
        <taxon>Bacillota</taxon>
        <taxon>Bacilli</taxon>
        <taxon>Bacillales</taxon>
        <taxon>Guptibacillaceae</taxon>
        <taxon>Guptibacillus</taxon>
    </lineage>
</organism>
<reference evidence="2 3" key="1">
    <citation type="submission" date="2019-11" db="EMBL/GenBank/DDBJ databases">
        <title>Genome sequences of 17 halophilic strains isolated from different environments.</title>
        <authorList>
            <person name="Furrow R.E."/>
        </authorList>
    </citation>
    <scope>NUCLEOTIDE SEQUENCE [LARGE SCALE GENOMIC DNA]</scope>
    <source>
        <strain evidence="2 3">22506_14_FS</strain>
    </source>
</reference>
<evidence type="ECO:0000256" key="1">
    <source>
        <dbReference type="SAM" id="Coils"/>
    </source>
</evidence>
<protein>
    <submittedName>
        <fullName evidence="2">Uncharacterized protein</fullName>
    </submittedName>
</protein>
<keyword evidence="1" id="KW-0175">Coiled coil</keyword>
<evidence type="ECO:0000313" key="2">
    <source>
        <dbReference type="EMBL" id="MYL61985.1"/>
    </source>
</evidence>
<evidence type="ECO:0000313" key="3">
    <source>
        <dbReference type="Proteomes" id="UP000447833"/>
    </source>
</evidence>
<dbReference type="Proteomes" id="UP000447833">
    <property type="component" value="Unassembled WGS sequence"/>
</dbReference>
<gene>
    <name evidence="2" type="ORF">GLW07_01320</name>
</gene>
<proteinExistence type="predicted"/>
<feature type="coiled-coil region" evidence="1">
    <location>
        <begin position="20"/>
        <end position="47"/>
    </location>
</feature>